<dbReference type="EMBL" id="MU004181">
    <property type="protein sequence ID" value="KAF2502537.1"/>
    <property type="molecule type" value="Genomic_DNA"/>
</dbReference>
<evidence type="ECO:0000256" key="1">
    <source>
        <dbReference type="ARBA" id="ARBA00004123"/>
    </source>
</evidence>
<dbReference type="CDD" id="cd20908">
    <property type="entry name" value="SUF4-like"/>
    <property type="match status" value="1"/>
</dbReference>
<dbReference type="SMART" id="SM00355">
    <property type="entry name" value="ZnF_C2H2"/>
    <property type="match status" value="2"/>
</dbReference>
<evidence type="ECO:0000256" key="4">
    <source>
        <dbReference type="ARBA" id="ARBA00022833"/>
    </source>
</evidence>
<sequence>MGKKKRSHPDLQEKLERPWCYYCERDFDDLKILISHQKAKHFKCERCGRRLNTAGGLAVHLNQVHKETLTSVENALPNRAGLDVEIFGMEGIPEDVVNAHQMSVTTQHYNDIQNRAVATGNHPGGGGGFSNGNAPKKPKIEAASDLKKRLAEFKARKAALEAGGGTSSGDVTPMSAGQGTLSPAVGHSPAGFPPAGSPPYGAPPQHFSGPPGAHASPQPAYSPPYGQQQFSQPPLQHGFPPQPHYAPQVSFPPQTGFAPSPVQHFGGSPYGPPGPQPFPPGGPPAGPYQPQYQGGPPRQFGAASPMVDFNGGPPRYASPTNGMSHRQGSLPAPPGLPQKPVSNVPHVNSYQLQQMHQGQPPLSQGAPGALGLAGSAFDESVDELISAAAKNAEETSKTTLLDTEKKAKKDKVIKLIYNDETVSPEEKMAALPRYAFTLDHEDVIVQDAVEGALTGTVDAQ</sequence>
<dbReference type="InterPro" id="IPR036236">
    <property type="entry name" value="Znf_C2H2_sf"/>
</dbReference>
<evidence type="ECO:0000313" key="10">
    <source>
        <dbReference type="EMBL" id="KAF2502537.1"/>
    </source>
</evidence>
<keyword evidence="11" id="KW-1185">Reference proteome</keyword>
<dbReference type="GO" id="GO:0003677">
    <property type="term" value="F:DNA binding"/>
    <property type="evidence" value="ECO:0007669"/>
    <property type="project" value="InterPro"/>
</dbReference>
<dbReference type="SUPFAM" id="SSF57667">
    <property type="entry name" value="beta-beta-alpha zinc fingers"/>
    <property type="match status" value="1"/>
</dbReference>
<dbReference type="GO" id="GO:0008270">
    <property type="term" value="F:zinc ion binding"/>
    <property type="evidence" value="ECO:0007669"/>
    <property type="project" value="UniProtKB-KW"/>
</dbReference>
<dbReference type="Gene3D" id="3.30.160.60">
    <property type="entry name" value="Classic Zinc Finger"/>
    <property type="match status" value="1"/>
</dbReference>
<evidence type="ECO:0000259" key="8">
    <source>
        <dbReference type="PROSITE" id="PS50157"/>
    </source>
</evidence>
<gene>
    <name evidence="10" type="ORF">BU16DRAFT_521257</name>
</gene>
<dbReference type="PANTHER" id="PTHR23215">
    <property type="entry name" value="ZINC FINGER PROTEIN 207"/>
    <property type="match status" value="1"/>
</dbReference>
<keyword evidence="3 6" id="KW-0863">Zinc-finger</keyword>
<keyword evidence="5" id="KW-0539">Nucleus</keyword>
<evidence type="ECO:0000256" key="3">
    <source>
        <dbReference type="ARBA" id="ARBA00022771"/>
    </source>
</evidence>
<evidence type="ECO:0000259" key="9">
    <source>
        <dbReference type="PROSITE" id="PS50808"/>
    </source>
</evidence>
<dbReference type="PROSITE" id="PS00028">
    <property type="entry name" value="ZINC_FINGER_C2H2_1"/>
    <property type="match status" value="1"/>
</dbReference>
<evidence type="ECO:0008006" key="12">
    <source>
        <dbReference type="Google" id="ProtNLM"/>
    </source>
</evidence>
<organism evidence="10 11">
    <name type="scientific">Lophium mytilinum</name>
    <dbReference type="NCBI Taxonomy" id="390894"/>
    <lineage>
        <taxon>Eukaryota</taxon>
        <taxon>Fungi</taxon>
        <taxon>Dikarya</taxon>
        <taxon>Ascomycota</taxon>
        <taxon>Pezizomycotina</taxon>
        <taxon>Dothideomycetes</taxon>
        <taxon>Pleosporomycetidae</taxon>
        <taxon>Mytilinidiales</taxon>
        <taxon>Mytilinidiaceae</taxon>
        <taxon>Lophium</taxon>
    </lineage>
</organism>
<evidence type="ECO:0000313" key="11">
    <source>
        <dbReference type="Proteomes" id="UP000799750"/>
    </source>
</evidence>
<dbReference type="Proteomes" id="UP000799750">
    <property type="component" value="Unassembled WGS sequence"/>
</dbReference>
<feature type="compositionally biased region" description="Low complexity" evidence="7">
    <location>
        <begin position="288"/>
        <end position="301"/>
    </location>
</feature>
<evidence type="ECO:0000256" key="5">
    <source>
        <dbReference type="ARBA" id="ARBA00023242"/>
    </source>
</evidence>
<feature type="domain" description="C2H2-type" evidence="8">
    <location>
        <begin position="42"/>
        <end position="65"/>
    </location>
</feature>
<feature type="region of interest" description="Disordered" evidence="7">
    <location>
        <begin position="116"/>
        <end position="138"/>
    </location>
</feature>
<name>A0A6A6RGG0_9PEZI</name>
<feature type="compositionally biased region" description="Pro residues" evidence="7">
    <location>
        <begin position="191"/>
        <end position="202"/>
    </location>
</feature>
<feature type="region of interest" description="Disordered" evidence="7">
    <location>
        <begin position="159"/>
        <end position="344"/>
    </location>
</feature>
<dbReference type="InterPro" id="IPR003656">
    <property type="entry name" value="Znf_BED"/>
</dbReference>
<feature type="compositionally biased region" description="Polar residues" evidence="7">
    <location>
        <begin position="225"/>
        <end position="234"/>
    </location>
</feature>
<evidence type="ECO:0000256" key="6">
    <source>
        <dbReference type="PROSITE-ProRule" id="PRU00042"/>
    </source>
</evidence>
<accession>A0A6A6RGG0</accession>
<dbReference type="GO" id="GO:0005634">
    <property type="term" value="C:nucleus"/>
    <property type="evidence" value="ECO:0007669"/>
    <property type="project" value="UniProtKB-SubCell"/>
</dbReference>
<comment type="subcellular location">
    <subcellularLocation>
        <location evidence="1">Nucleus</location>
    </subcellularLocation>
</comment>
<protein>
    <recommendedName>
        <fullName evidence="12">C2H2-type domain-containing protein</fullName>
    </recommendedName>
</protein>
<keyword evidence="2" id="KW-0479">Metal-binding</keyword>
<evidence type="ECO:0000256" key="2">
    <source>
        <dbReference type="ARBA" id="ARBA00022723"/>
    </source>
</evidence>
<dbReference type="PANTHER" id="PTHR23215:SF0">
    <property type="entry name" value="BUB3-INTERACTING AND GLEBS MOTIF-CONTAINING PROTEIN ZNF207"/>
    <property type="match status" value="1"/>
</dbReference>
<reference evidence="10" key="1">
    <citation type="journal article" date="2020" name="Stud. Mycol.">
        <title>101 Dothideomycetes genomes: a test case for predicting lifestyles and emergence of pathogens.</title>
        <authorList>
            <person name="Haridas S."/>
            <person name="Albert R."/>
            <person name="Binder M."/>
            <person name="Bloem J."/>
            <person name="Labutti K."/>
            <person name="Salamov A."/>
            <person name="Andreopoulos B."/>
            <person name="Baker S."/>
            <person name="Barry K."/>
            <person name="Bills G."/>
            <person name="Bluhm B."/>
            <person name="Cannon C."/>
            <person name="Castanera R."/>
            <person name="Culley D."/>
            <person name="Daum C."/>
            <person name="Ezra D."/>
            <person name="Gonzalez J."/>
            <person name="Henrissat B."/>
            <person name="Kuo A."/>
            <person name="Liang C."/>
            <person name="Lipzen A."/>
            <person name="Lutzoni F."/>
            <person name="Magnuson J."/>
            <person name="Mondo S."/>
            <person name="Nolan M."/>
            <person name="Ohm R."/>
            <person name="Pangilinan J."/>
            <person name="Park H.-J."/>
            <person name="Ramirez L."/>
            <person name="Alfaro M."/>
            <person name="Sun H."/>
            <person name="Tritt A."/>
            <person name="Yoshinaga Y."/>
            <person name="Zwiers L.-H."/>
            <person name="Turgeon B."/>
            <person name="Goodwin S."/>
            <person name="Spatafora J."/>
            <person name="Crous P."/>
            <person name="Grigoriev I."/>
        </authorList>
    </citation>
    <scope>NUCLEOTIDE SEQUENCE</scope>
    <source>
        <strain evidence="10">CBS 269.34</strain>
    </source>
</reference>
<feature type="domain" description="BED-type" evidence="9">
    <location>
        <begin position="13"/>
        <end position="72"/>
    </location>
</feature>
<dbReference type="PROSITE" id="PS50157">
    <property type="entry name" value="ZINC_FINGER_C2H2_2"/>
    <property type="match status" value="1"/>
</dbReference>
<proteinExistence type="predicted"/>
<dbReference type="PROSITE" id="PS50808">
    <property type="entry name" value="ZF_BED"/>
    <property type="match status" value="1"/>
</dbReference>
<feature type="compositionally biased region" description="Pro residues" evidence="7">
    <location>
        <begin position="270"/>
        <end position="287"/>
    </location>
</feature>
<dbReference type="InterPro" id="IPR013087">
    <property type="entry name" value="Znf_C2H2_type"/>
</dbReference>
<dbReference type="AlphaFoldDB" id="A0A6A6RGG0"/>
<keyword evidence="4" id="KW-0862">Zinc</keyword>
<feature type="compositionally biased region" description="Polar residues" evidence="7">
    <location>
        <begin position="318"/>
        <end position="327"/>
    </location>
</feature>
<dbReference type="OrthoDB" id="1306014at2759"/>
<dbReference type="FunFam" id="3.30.160.60:FF:000354">
    <property type="entry name" value="C2H2 finger domain-containing protein"/>
    <property type="match status" value="1"/>
</dbReference>
<evidence type="ECO:0000256" key="7">
    <source>
        <dbReference type="SAM" id="MobiDB-lite"/>
    </source>
</evidence>